<dbReference type="PROSITE" id="PS51918">
    <property type="entry name" value="RADICAL_SAM"/>
    <property type="match status" value="1"/>
</dbReference>
<dbReference type="Pfam" id="PF04055">
    <property type="entry name" value="Radical_SAM"/>
    <property type="match status" value="1"/>
</dbReference>
<feature type="domain" description="Glycine radical" evidence="12">
    <location>
        <begin position="990"/>
        <end position="1110"/>
    </location>
</feature>
<keyword evidence="10 15" id="KW-0456">Lyase</keyword>
<comment type="cofactor">
    <cofactor evidence="1">
        <name>[4Fe-4S] cluster</name>
        <dbReference type="ChEBI" id="CHEBI:49883"/>
    </cofactor>
</comment>
<reference evidence="15 16" key="1">
    <citation type="submission" date="2024-09" db="EMBL/GenBank/DDBJ databases">
        <title>Laminarin stimulates single cell rates of sulfate reduction while oxygen inhibits transcriptomic activity in coastal marine sediment.</title>
        <authorList>
            <person name="Lindsay M."/>
            <person name="Orcutt B."/>
            <person name="Emerson D."/>
            <person name="Stepanauskas R."/>
            <person name="D'Angelo T."/>
        </authorList>
    </citation>
    <scope>NUCLEOTIDE SEQUENCE [LARGE SCALE GENOMIC DNA]</scope>
    <source>
        <strain evidence="15">SAG AM-311-K15</strain>
    </source>
</reference>
<evidence type="ECO:0000259" key="13">
    <source>
        <dbReference type="PROSITE" id="PS51554"/>
    </source>
</evidence>
<accession>A0ABV6YYL7</accession>
<dbReference type="Proteomes" id="UP001594351">
    <property type="component" value="Unassembled WGS sequence"/>
</dbReference>
<dbReference type="CDD" id="cd01335">
    <property type="entry name" value="Radical_SAM"/>
    <property type="match status" value="1"/>
</dbReference>
<dbReference type="InterPro" id="IPR051215">
    <property type="entry name" value="GRE"/>
</dbReference>
<keyword evidence="15" id="KW-0670">Pyruvate</keyword>
<evidence type="ECO:0000313" key="15">
    <source>
        <dbReference type="EMBL" id="MFC1851279.1"/>
    </source>
</evidence>
<name>A0ABV6YYL7_UNCC1</name>
<evidence type="ECO:0000256" key="10">
    <source>
        <dbReference type="ARBA" id="ARBA00023239"/>
    </source>
</evidence>
<dbReference type="InterPro" id="IPR007197">
    <property type="entry name" value="rSAM"/>
</dbReference>
<dbReference type="EMBL" id="JBHPBY010000173">
    <property type="protein sequence ID" value="MFC1851279.1"/>
    <property type="molecule type" value="Genomic_DNA"/>
</dbReference>
<dbReference type="SUPFAM" id="SSF51998">
    <property type="entry name" value="PFL-like glycyl radical enzymes"/>
    <property type="match status" value="1"/>
</dbReference>
<evidence type="ECO:0000256" key="9">
    <source>
        <dbReference type="ARBA" id="ARBA00023014"/>
    </source>
</evidence>
<proteinExistence type="inferred from homology"/>
<keyword evidence="3" id="KW-0004">4Fe-4S</keyword>
<dbReference type="InterPro" id="IPR004184">
    <property type="entry name" value="PFL_dom"/>
</dbReference>
<organism evidence="15 16">
    <name type="scientific">candidate division CSSED10-310 bacterium</name>
    <dbReference type="NCBI Taxonomy" id="2855610"/>
    <lineage>
        <taxon>Bacteria</taxon>
        <taxon>Bacteria division CSSED10-310</taxon>
    </lineage>
</organism>
<dbReference type="SFLD" id="SFLDG01066">
    <property type="entry name" value="organic_radical-activating_enz"/>
    <property type="match status" value="1"/>
</dbReference>
<evidence type="ECO:0000256" key="8">
    <source>
        <dbReference type="ARBA" id="ARBA00023004"/>
    </source>
</evidence>
<evidence type="ECO:0000259" key="14">
    <source>
        <dbReference type="PROSITE" id="PS51918"/>
    </source>
</evidence>
<protein>
    <submittedName>
        <fullName evidence="15">Pyruvate formate lyase family protein</fullName>
    </submittedName>
</protein>
<evidence type="ECO:0000256" key="4">
    <source>
        <dbReference type="ARBA" id="ARBA00022691"/>
    </source>
</evidence>
<keyword evidence="16" id="KW-1185">Reference proteome</keyword>
<keyword evidence="9" id="KW-0411">Iron-sulfur</keyword>
<keyword evidence="8" id="KW-0408">Iron</keyword>
<keyword evidence="4" id="KW-0949">S-adenosyl-L-methionine</keyword>
<dbReference type="Gene3D" id="3.20.20.70">
    <property type="entry name" value="Aldolase class I"/>
    <property type="match status" value="1"/>
</dbReference>
<keyword evidence="7" id="KW-0560">Oxidoreductase</keyword>
<evidence type="ECO:0000256" key="2">
    <source>
        <dbReference type="ARBA" id="ARBA00009777"/>
    </source>
</evidence>
<evidence type="ECO:0000256" key="7">
    <source>
        <dbReference type="ARBA" id="ARBA00023002"/>
    </source>
</evidence>
<dbReference type="PANTHER" id="PTHR43641">
    <property type="entry name" value="FORMATE ACETYLTRANSFERASE 3-RELATED"/>
    <property type="match status" value="1"/>
</dbReference>
<dbReference type="GO" id="GO:0016829">
    <property type="term" value="F:lyase activity"/>
    <property type="evidence" value="ECO:0007669"/>
    <property type="project" value="UniProtKB-KW"/>
</dbReference>
<dbReference type="PROSITE" id="PS01087">
    <property type="entry name" value="RADICAL_ACTIVATING"/>
    <property type="match status" value="1"/>
</dbReference>
<dbReference type="InterPro" id="IPR058240">
    <property type="entry name" value="rSAM_sf"/>
</dbReference>
<dbReference type="InterPro" id="IPR013785">
    <property type="entry name" value="Aldolase_TIM"/>
</dbReference>
<comment type="caution">
    <text evidence="15">The sequence shown here is derived from an EMBL/GenBank/DDBJ whole genome shotgun (WGS) entry which is preliminary data.</text>
</comment>
<keyword evidence="5" id="KW-0479">Metal-binding</keyword>
<dbReference type="Pfam" id="PF01228">
    <property type="entry name" value="Gly_radical"/>
    <property type="match status" value="1"/>
</dbReference>
<dbReference type="InterPro" id="IPR001989">
    <property type="entry name" value="Radical_activat_CS"/>
</dbReference>
<evidence type="ECO:0000259" key="12">
    <source>
        <dbReference type="PROSITE" id="PS51149"/>
    </source>
</evidence>
<evidence type="ECO:0000256" key="5">
    <source>
        <dbReference type="ARBA" id="ARBA00022723"/>
    </source>
</evidence>
<evidence type="ECO:0000256" key="1">
    <source>
        <dbReference type="ARBA" id="ARBA00001966"/>
    </source>
</evidence>
<dbReference type="Pfam" id="PF02901">
    <property type="entry name" value="PFL-like"/>
    <property type="match status" value="2"/>
</dbReference>
<feature type="domain" description="PFL" evidence="13">
    <location>
        <begin position="286"/>
        <end position="983"/>
    </location>
</feature>
<sequence length="1110" mass="126090">MVTRLAQHLVEHKESGQPKKQKKGIRKNRLRVLNIQRTCVYDGPGIRTTIFFQGCRLRCTWCQNPESLSDVTPDNDYLISNIVEIVSRDKEYYFKTGGGVTLSGGEPLLQNPADLIPLMKSLNKEKIHIAVETALHVPWKNVDKLAPYIDLFLIDLKILGDDILHKKYTKQSNRLIHSNIKKLIYLKANVKFRMVMVPGCNDKESDIKAASEFLKSVGHHSIELLKYHNMYEGKAERLGLERELLNITNDQAVRSIKGAVNLFENYNIRTECNELDVSRNKALFPKRVYDIQNAIRDSDHSLCFEVSSLKTDFYRKNGFEKPNPIHRSERLSYVLKNKEIIVYPEELLVGNFTSKRRGSQVWEEHFGMLFATVIHQIDHQKPVPFKCTWKDKLNFYYNIFPFWLKHSLISKVYSSPIDALLYFARCSEMNTGFNNNLASIAHYIVNYKRMLEYGTTGIIKEIETKQKEKHENNKDFYEGVIIALKGLEVFANRYAESLSCLSREERNPVRRKELEEMAEICSHVPKYPARTYHEALQSMMFLHIGLCIESFENAVSPGRLDQILYPYYKRDKEAGIIDYEKAKELLALFILKMDECILVNDGDSYLSVGRLFETMSTDQTVTAGGLGKDGKDATNELTYALLDICELQPYAVNMTARIHRDSPVEYLDRLAEVYINGSPMPALYNDELYIETLQKHYDTTVEDARNYAIVGCVEPNASDDHYGNTDCANMNVVLPFLQALKGGVDDLWDFGIPDQLEKITTKFLEYNLSGDGIVSRLVSSKYNKAYDLYNKMKVSEPNPPGSMDELLERFQLRLNHLATSILTDHQKIEKVIRENFATPLASSLSKGCIANGKDVNEGGATINSSGIQAVGITDVGDSLHAINEVVYMKEQYSINDIINAIDNDFVGPYYHQIQKALLAVPKFGQDESQEAIDWVNRVLQIYVNALNQVPNCPRNGIYAAGYYALNVNDVYGKKTPSLPSGRLRGVPLANSVAPHYGMQVADLLSSLNSIAGVDFAKYAPNGTTVTFTIDSALFQGPEGVRNLSSIFSTYFKNGGMQFQPNVISREILLDAYNNPEKYPYLLVRVAGYCAYFNHLSDDLKKIIINRTCYC</sequence>
<dbReference type="Gene3D" id="3.20.70.20">
    <property type="match status" value="1"/>
</dbReference>
<keyword evidence="6 11" id="KW-0556">Organic radical</keyword>
<feature type="domain" description="Radical SAM core" evidence="14">
    <location>
        <begin position="41"/>
        <end position="269"/>
    </location>
</feature>
<evidence type="ECO:0000256" key="11">
    <source>
        <dbReference type="PROSITE-ProRule" id="PRU00493"/>
    </source>
</evidence>
<dbReference type="InterPro" id="IPR001150">
    <property type="entry name" value="Gly_radical"/>
</dbReference>
<dbReference type="SFLD" id="SFLDS00029">
    <property type="entry name" value="Radical_SAM"/>
    <property type="match status" value="1"/>
</dbReference>
<evidence type="ECO:0000313" key="16">
    <source>
        <dbReference type="Proteomes" id="UP001594351"/>
    </source>
</evidence>
<dbReference type="PROSITE" id="PS51149">
    <property type="entry name" value="GLY_RADICAL_2"/>
    <property type="match status" value="1"/>
</dbReference>
<comment type="similarity">
    <text evidence="2">Belongs to the organic radical-activating enzymes family.</text>
</comment>
<evidence type="ECO:0000256" key="6">
    <source>
        <dbReference type="ARBA" id="ARBA00022818"/>
    </source>
</evidence>
<dbReference type="PANTHER" id="PTHR43641:SF2">
    <property type="entry name" value="DEHYDRATASE YBIW-RELATED"/>
    <property type="match status" value="1"/>
</dbReference>
<dbReference type="SUPFAM" id="SSF102114">
    <property type="entry name" value="Radical SAM enzymes"/>
    <property type="match status" value="1"/>
</dbReference>
<gene>
    <name evidence="15" type="ORF">ACFL27_13870</name>
</gene>
<dbReference type="PROSITE" id="PS51554">
    <property type="entry name" value="PFL"/>
    <property type="match status" value="1"/>
</dbReference>
<feature type="modified residue" description="Glycine radical" evidence="11">
    <location>
        <position position="1087"/>
    </location>
</feature>
<evidence type="ECO:0000256" key="3">
    <source>
        <dbReference type="ARBA" id="ARBA00022485"/>
    </source>
</evidence>